<keyword evidence="2" id="KW-1133">Transmembrane helix</keyword>
<dbReference type="RefSeq" id="WP_089410499.1">
    <property type="nucleotide sequence ID" value="NZ_FZOU01000018.1"/>
</dbReference>
<gene>
    <name evidence="3" type="ORF">SAMN05421770_1181</name>
</gene>
<name>A0A239MQI3_9BACT</name>
<reference evidence="3 4" key="1">
    <citation type="submission" date="2017-06" db="EMBL/GenBank/DDBJ databases">
        <authorList>
            <person name="Kim H.J."/>
            <person name="Triplett B.A."/>
        </authorList>
    </citation>
    <scope>NUCLEOTIDE SEQUENCE [LARGE SCALE GENOMIC DNA]</scope>
    <source>
        <strain evidence="3 4">DSM 18704</strain>
    </source>
</reference>
<evidence type="ECO:0000313" key="4">
    <source>
        <dbReference type="Proteomes" id="UP000198356"/>
    </source>
</evidence>
<proteinExistence type="predicted"/>
<dbReference type="AlphaFoldDB" id="A0A239MQI3"/>
<dbReference type="Proteomes" id="UP000198356">
    <property type="component" value="Unassembled WGS sequence"/>
</dbReference>
<dbReference type="OrthoDB" id="109241at2"/>
<keyword evidence="2" id="KW-0812">Transmembrane</keyword>
<feature type="transmembrane region" description="Helical" evidence="2">
    <location>
        <begin position="156"/>
        <end position="180"/>
    </location>
</feature>
<organism evidence="3 4">
    <name type="scientific">Granulicella rosea</name>
    <dbReference type="NCBI Taxonomy" id="474952"/>
    <lineage>
        <taxon>Bacteria</taxon>
        <taxon>Pseudomonadati</taxon>
        <taxon>Acidobacteriota</taxon>
        <taxon>Terriglobia</taxon>
        <taxon>Terriglobales</taxon>
        <taxon>Acidobacteriaceae</taxon>
        <taxon>Granulicella</taxon>
    </lineage>
</organism>
<protein>
    <recommendedName>
        <fullName evidence="5">Adenylate cyclase</fullName>
    </recommendedName>
</protein>
<sequence length="451" mass="49715">MPRTFSNPLQNPAEPTAAECEALLERVAGSTPLRRSARLRDFLLYVGNHGLHHAKEELHEQQIGSAVFGRQPSYDTGSDNIVRVNATELRKRIDLYFAEEGREEPLLFEIPRGSYTPVFRHREPDPLLEDATPMPDPAAPVQTSDPLPQAAAGRSFSAALVAALAGAIVVLLVVVGVLAWRNQDLQRHLHPWQSQAALRAFWEPFFGRDQTVNILLADTSYALAQDITRQQLSLSDYLNFRYQQVQSLDALSDDARKQEHKDLGMILSRNNGSIGDFRVAQRISALDTRANATHLLFAREYSPDALRHGTSILLGSRRSNPWVELFEDKMVYKFGVSTDRTLATVTIQHPKPGEQAQYASAADPSAKTGYCVIAFLPNLSGGGDTLLLAGTDSQATEAGGEFLTNNDSLESFRRQMGTPGFPHFQLLLRTSRLSGTPLGSEVISYRIAAAP</sequence>
<evidence type="ECO:0008006" key="5">
    <source>
        <dbReference type="Google" id="ProtNLM"/>
    </source>
</evidence>
<keyword evidence="4" id="KW-1185">Reference proteome</keyword>
<evidence type="ECO:0000256" key="1">
    <source>
        <dbReference type="SAM" id="MobiDB-lite"/>
    </source>
</evidence>
<accession>A0A239MQI3</accession>
<keyword evidence="2" id="KW-0472">Membrane</keyword>
<feature type="region of interest" description="Disordered" evidence="1">
    <location>
        <begin position="124"/>
        <end position="146"/>
    </location>
</feature>
<evidence type="ECO:0000256" key="2">
    <source>
        <dbReference type="SAM" id="Phobius"/>
    </source>
</evidence>
<evidence type="ECO:0000313" key="3">
    <source>
        <dbReference type="EMBL" id="SNT44099.1"/>
    </source>
</evidence>
<dbReference type="EMBL" id="FZOU01000018">
    <property type="protein sequence ID" value="SNT44099.1"/>
    <property type="molecule type" value="Genomic_DNA"/>
</dbReference>